<keyword evidence="4 9" id="KW-0509">mRNA transport</keyword>
<organism evidence="11 12">
    <name type="scientific">Entomortierella parvispora</name>
    <dbReference type="NCBI Taxonomy" id="205924"/>
    <lineage>
        <taxon>Eukaryota</taxon>
        <taxon>Fungi</taxon>
        <taxon>Fungi incertae sedis</taxon>
        <taxon>Mucoromycota</taxon>
        <taxon>Mortierellomycotina</taxon>
        <taxon>Mortierellomycetes</taxon>
        <taxon>Mortierellales</taxon>
        <taxon>Mortierellaceae</taxon>
        <taxon>Entomortierella</taxon>
    </lineage>
</organism>
<dbReference type="GO" id="GO:0031080">
    <property type="term" value="C:nuclear pore outer ring"/>
    <property type="evidence" value="ECO:0007669"/>
    <property type="project" value="TreeGrafter"/>
</dbReference>
<proteinExistence type="inferred from homology"/>
<dbReference type="GO" id="GO:0031965">
    <property type="term" value="C:nuclear membrane"/>
    <property type="evidence" value="ECO:0007669"/>
    <property type="project" value="UniProtKB-UniRule"/>
</dbReference>
<dbReference type="GO" id="GO:0017056">
    <property type="term" value="F:structural constituent of nuclear pore"/>
    <property type="evidence" value="ECO:0007669"/>
    <property type="project" value="TreeGrafter"/>
</dbReference>
<evidence type="ECO:0000256" key="10">
    <source>
        <dbReference type="SAM" id="MobiDB-lite"/>
    </source>
</evidence>
<evidence type="ECO:0000256" key="3">
    <source>
        <dbReference type="ARBA" id="ARBA00022448"/>
    </source>
</evidence>
<evidence type="ECO:0000256" key="8">
    <source>
        <dbReference type="ARBA" id="ARBA00023242"/>
    </source>
</evidence>
<comment type="subunit">
    <text evidence="9">Component of the nuclear pore complex (NPC).</text>
</comment>
<comment type="caution">
    <text evidence="11">The sequence shown here is derived from an EMBL/GenBank/DDBJ whole genome shotgun (WGS) entry which is preliminary data.</text>
</comment>
<dbReference type="EMBL" id="BQFW01000008">
    <property type="protein sequence ID" value="GJJ73679.1"/>
    <property type="molecule type" value="Genomic_DNA"/>
</dbReference>
<keyword evidence="7 9" id="KW-0906">Nuclear pore complex</keyword>
<evidence type="ECO:0000256" key="9">
    <source>
        <dbReference type="RuleBase" id="RU365073"/>
    </source>
</evidence>
<evidence type="ECO:0000256" key="2">
    <source>
        <dbReference type="ARBA" id="ARBA00005573"/>
    </source>
</evidence>
<keyword evidence="9" id="KW-0472">Membrane</keyword>
<accession>A0A9P3HBI1</accession>
<comment type="function">
    <text evidence="9">Functions as a component of the nuclear pore complex (NPC).</text>
</comment>
<evidence type="ECO:0000256" key="1">
    <source>
        <dbReference type="ARBA" id="ARBA00004567"/>
    </source>
</evidence>
<keyword evidence="12" id="KW-1185">Reference proteome</keyword>
<evidence type="ECO:0000313" key="11">
    <source>
        <dbReference type="EMBL" id="GJJ73679.1"/>
    </source>
</evidence>
<dbReference type="GO" id="GO:0006406">
    <property type="term" value="P:mRNA export from nucleus"/>
    <property type="evidence" value="ECO:0007669"/>
    <property type="project" value="TreeGrafter"/>
</dbReference>
<sequence>MASLPLIQPSLKAPADGARATKRSIFSNPTEDIYSDMDLDLDKDGNEGDSVSWVHLDPSPIGKDTTVEKWSQSNRTLQSTFRPSTNELAVYVAGKKAAEQFPVKQTASSKDNIVFLCQETIPEFRLPFIKRMYGVFLDTLSKDPYATPELYQRSFDRYYEGIERYLLRLDALATTTEDTEKVQAITQEAELMDKLRSIWQLAEYMFLTADDKQPIAFLYGEWLTRHDGGMDPEVGEKLLAATGKLSQPDFWPYVYQCLLRGMKNSVVFMVEQALNEEEDENTADALDAFLGVLRGIPSSEMLLPDGKTRGRHGHWMEQCQKFAKSPLLLYLGSEADTAMSILTGDVETILESTTSWEEAFSALLLYTDPECSRHDLMPLLSSCVEKYLKGKDVSLLDKIKVGILELDAIKTIRYCGNFHPLLVAHLADVFQQYGYLDISDMQLQDTIALGWDSNIRDFFITSYAHSLMADPSLWEEIAGYLLNCGHTGRAMLSEWICHVPMESSTKAHKVLKFCKDNNLTDSLRSINRVMAVEEEKRGQYALAIQHFIASKDGDRVAKVADNMMLKYLAGKLDIDEALSTLPASTSPNEHVEFLRSYASFQRDYKNGKFTEAAGTLVAILATEKAPKKYWAILLMDALPLLEHKDKVVFDSHDTYELMQCLEEIIGSQFKDEYLQLLPPSPAASSAGSVVDEREKQLDVLRLALVRNLARSLVHPPREADDDEEMMSL</sequence>
<dbReference type="PANTHER" id="PTHR13373:SF21">
    <property type="entry name" value="NUCLEAR PORE COMPLEX PROTEIN NUP85"/>
    <property type="match status" value="1"/>
</dbReference>
<dbReference type="GO" id="GO:0045893">
    <property type="term" value="P:positive regulation of DNA-templated transcription"/>
    <property type="evidence" value="ECO:0007669"/>
    <property type="project" value="TreeGrafter"/>
</dbReference>
<dbReference type="GO" id="GO:0006606">
    <property type="term" value="P:protein import into nucleus"/>
    <property type="evidence" value="ECO:0007669"/>
    <property type="project" value="TreeGrafter"/>
</dbReference>
<feature type="region of interest" description="Disordered" evidence="10">
    <location>
        <begin position="1"/>
        <end position="24"/>
    </location>
</feature>
<gene>
    <name evidence="11" type="ORF">EMPS_06037</name>
</gene>
<protein>
    <recommendedName>
        <fullName evidence="9">Nuclear pore complex protein Nup85</fullName>
    </recommendedName>
</protein>
<evidence type="ECO:0000256" key="5">
    <source>
        <dbReference type="ARBA" id="ARBA00022927"/>
    </source>
</evidence>
<dbReference type="AlphaFoldDB" id="A0A9P3HBI1"/>
<reference evidence="11" key="1">
    <citation type="submission" date="2021-11" db="EMBL/GenBank/DDBJ databases">
        <authorList>
            <person name="Herlambang A."/>
            <person name="Guo Y."/>
            <person name="Takashima Y."/>
            <person name="Nishizawa T."/>
        </authorList>
    </citation>
    <scope>NUCLEOTIDE SEQUENCE</scope>
    <source>
        <strain evidence="11">E1425</strain>
    </source>
</reference>
<dbReference type="InterPro" id="IPR011502">
    <property type="entry name" value="Nucleoporin_Nup85"/>
</dbReference>
<name>A0A9P3HBI1_9FUNG</name>
<keyword evidence="5 9" id="KW-0653">Protein transport</keyword>
<dbReference type="OrthoDB" id="17644at2759"/>
<dbReference type="Proteomes" id="UP000827284">
    <property type="component" value="Unassembled WGS sequence"/>
</dbReference>
<evidence type="ECO:0000256" key="4">
    <source>
        <dbReference type="ARBA" id="ARBA00022816"/>
    </source>
</evidence>
<evidence type="ECO:0000256" key="7">
    <source>
        <dbReference type="ARBA" id="ARBA00023132"/>
    </source>
</evidence>
<comment type="similarity">
    <text evidence="2 9">Belongs to the nucleoporin Nup85 family.</text>
</comment>
<keyword evidence="6 9" id="KW-0811">Translocation</keyword>
<evidence type="ECO:0000256" key="6">
    <source>
        <dbReference type="ARBA" id="ARBA00023010"/>
    </source>
</evidence>
<dbReference type="Pfam" id="PF07575">
    <property type="entry name" value="Nucleopor_Nup85"/>
    <property type="match status" value="1"/>
</dbReference>
<evidence type="ECO:0000313" key="12">
    <source>
        <dbReference type="Proteomes" id="UP000827284"/>
    </source>
</evidence>
<comment type="subcellular location">
    <subcellularLocation>
        <location evidence="1 9">Nucleus</location>
        <location evidence="1 9">Nuclear pore complex</location>
    </subcellularLocation>
</comment>
<keyword evidence="3 9" id="KW-0813">Transport</keyword>
<dbReference type="PANTHER" id="PTHR13373">
    <property type="entry name" value="FROUNT PROTEIN-RELATED"/>
    <property type="match status" value="1"/>
</dbReference>
<keyword evidence="8 9" id="KW-0539">Nucleus</keyword>
<reference evidence="11" key="2">
    <citation type="journal article" date="2022" name="Microbiol. Resour. Announc.">
        <title>Whole-Genome Sequence of Entomortierella parvispora E1425, a Mucoromycotan Fungus Associated with Burkholderiaceae-Related Endosymbiotic Bacteria.</title>
        <authorList>
            <person name="Herlambang A."/>
            <person name="Guo Y."/>
            <person name="Takashima Y."/>
            <person name="Narisawa K."/>
            <person name="Ohta H."/>
            <person name="Nishizawa T."/>
        </authorList>
    </citation>
    <scope>NUCLEOTIDE SEQUENCE</scope>
    <source>
        <strain evidence="11">E1425</strain>
    </source>
</reference>